<dbReference type="AlphaFoldDB" id="A0A8K0EFB8"/>
<dbReference type="GO" id="GO:0000052">
    <property type="term" value="P:citrulline metabolic process"/>
    <property type="evidence" value="ECO:0007669"/>
    <property type="project" value="TreeGrafter"/>
</dbReference>
<reference evidence="4" key="1">
    <citation type="submission" date="2022-01" db="EMBL/GenBank/DDBJ databases">
        <authorList>
            <person name="Braso-Vives M."/>
        </authorList>
    </citation>
    <scope>NUCLEOTIDE SEQUENCE</scope>
</reference>
<dbReference type="PANTHER" id="PTHR12737">
    <property type="entry name" value="DIMETHYLARGININE DIMETHYLAMINOHYDROLASE"/>
    <property type="match status" value="1"/>
</dbReference>
<dbReference type="SUPFAM" id="SSF55909">
    <property type="entry name" value="Pentein"/>
    <property type="match status" value="1"/>
</dbReference>
<keyword evidence="2" id="KW-0378">Hydrolase</keyword>
<dbReference type="GO" id="GO:0045429">
    <property type="term" value="P:positive regulation of nitric oxide biosynthetic process"/>
    <property type="evidence" value="ECO:0007669"/>
    <property type="project" value="TreeGrafter"/>
</dbReference>
<dbReference type="PANTHER" id="PTHR12737:SF9">
    <property type="entry name" value="DIMETHYLARGININASE"/>
    <property type="match status" value="1"/>
</dbReference>
<gene>
    <name evidence="4" type="primary">DDAH1</name>
    <name evidence="4" type="ORF">BLAG_LOCUS10605</name>
</gene>
<dbReference type="Pfam" id="PF19420">
    <property type="entry name" value="DDAH_eukar"/>
    <property type="match status" value="1"/>
</dbReference>
<feature type="active site" description="Nucleophile" evidence="3">
    <location>
        <position position="268"/>
    </location>
</feature>
<evidence type="ECO:0000256" key="3">
    <source>
        <dbReference type="PIRSR" id="PIRSR633199-1"/>
    </source>
</evidence>
<protein>
    <submittedName>
        <fullName evidence="4">DDAH1 protein</fullName>
    </submittedName>
</protein>
<name>A0A8K0EFB8_BRALA</name>
<dbReference type="OrthoDB" id="10016839at2759"/>
<accession>A0A8K0EFB8</accession>
<dbReference type="InterPro" id="IPR033199">
    <property type="entry name" value="DDAH-like"/>
</dbReference>
<dbReference type="FunFam" id="3.75.10.10:FF:000004">
    <property type="entry name" value="N(G),N(G)-dimethylarginine dimethylaminohydrolase 1"/>
    <property type="match status" value="1"/>
</dbReference>
<dbReference type="Gene3D" id="3.75.10.10">
    <property type="entry name" value="L-arginine/glycine Amidinotransferase, Chain A"/>
    <property type="match status" value="1"/>
</dbReference>
<organism evidence="4 5">
    <name type="scientific">Branchiostoma lanceolatum</name>
    <name type="common">Common lancelet</name>
    <name type="synonym">Amphioxus lanceolatum</name>
    <dbReference type="NCBI Taxonomy" id="7740"/>
    <lineage>
        <taxon>Eukaryota</taxon>
        <taxon>Metazoa</taxon>
        <taxon>Chordata</taxon>
        <taxon>Cephalochordata</taxon>
        <taxon>Leptocardii</taxon>
        <taxon>Amphioxiformes</taxon>
        <taxon>Branchiostomatidae</taxon>
        <taxon>Branchiostoma</taxon>
    </lineage>
</organism>
<keyword evidence="5" id="KW-1185">Reference proteome</keyword>
<feature type="active site" description="Proton donor" evidence="3">
    <location>
        <position position="171"/>
    </location>
</feature>
<dbReference type="GO" id="GO:0016403">
    <property type="term" value="F:dimethylargininase activity"/>
    <property type="evidence" value="ECO:0007669"/>
    <property type="project" value="TreeGrafter"/>
</dbReference>
<evidence type="ECO:0000256" key="1">
    <source>
        <dbReference type="ARBA" id="ARBA00008532"/>
    </source>
</evidence>
<comment type="similarity">
    <text evidence="1">Belongs to the DDAH family.</text>
</comment>
<proteinExistence type="inferred from homology"/>
<dbReference type="Proteomes" id="UP000838412">
    <property type="component" value="Chromosome 17"/>
</dbReference>
<evidence type="ECO:0000256" key="2">
    <source>
        <dbReference type="ARBA" id="ARBA00022801"/>
    </source>
</evidence>
<evidence type="ECO:0000313" key="4">
    <source>
        <dbReference type="EMBL" id="CAH1249546.1"/>
    </source>
</evidence>
<dbReference type="GO" id="GO:0016597">
    <property type="term" value="F:amino acid binding"/>
    <property type="evidence" value="ECO:0007669"/>
    <property type="project" value="TreeGrafter"/>
</dbReference>
<sequence length="273" mass="30438">MADIFNFPVYTRAVVRKIPSTLNDGVRMEGFDEIADVDKAREEQECLIQGLKDAGLEVTILPSEDSMPDCAYVEDCCIVLGNRALVTRPADAPRRLEVDSVERCLRDLGLDIIHRIRDEGATLEGGDVIFTGTEFFVGESTQSNKAGHKILAETFPEYPVHSIYVPPPEVHLKGFACMAAPGIITLVDSENGRNGWKEMCAKSNYKYEALWLPEDCAENCIYVNGTIIHGPERQFPESYKVFTKALANYPRIEVSTEEVYKLCAALTCQCVLF</sequence>
<dbReference type="EMBL" id="OV696702">
    <property type="protein sequence ID" value="CAH1249546.1"/>
    <property type="molecule type" value="Genomic_DNA"/>
</dbReference>
<dbReference type="GO" id="GO:0006525">
    <property type="term" value="P:arginine metabolic process"/>
    <property type="evidence" value="ECO:0007669"/>
    <property type="project" value="TreeGrafter"/>
</dbReference>
<evidence type="ECO:0000313" key="5">
    <source>
        <dbReference type="Proteomes" id="UP000838412"/>
    </source>
</evidence>